<dbReference type="InParanoid" id="E9GPW2"/>
<evidence type="ECO:0000313" key="1">
    <source>
        <dbReference type="EMBL" id="EFX78452.1"/>
    </source>
</evidence>
<gene>
    <name evidence="1" type="ORF">DAPPUDRAFT_246212</name>
</gene>
<proteinExistence type="predicted"/>
<dbReference type="PhylomeDB" id="E9GPW2"/>
<dbReference type="AlphaFoldDB" id="E9GPW2"/>
<accession>E9GPW2</accession>
<dbReference type="EMBL" id="GL732557">
    <property type="protein sequence ID" value="EFX78452.1"/>
    <property type="molecule type" value="Genomic_DNA"/>
</dbReference>
<name>E9GPW2_DAPPU</name>
<dbReference type="OrthoDB" id="415068at2759"/>
<sequence>MYLSTLDDIVSMFEVLCHYFADDTQLYKRFRIFADGSAQRAAFSCPSDCVKSKNSWMVRNKLQLNAGKKDVLIASSARSRKSKPGLFPSKAGLGCPNERKCPHVLTLL</sequence>
<dbReference type="HOGENOM" id="CLU_2199581_0_0_1"/>
<evidence type="ECO:0000313" key="2">
    <source>
        <dbReference type="Proteomes" id="UP000000305"/>
    </source>
</evidence>
<protein>
    <submittedName>
        <fullName evidence="1">Uncharacterized protein</fullName>
    </submittedName>
</protein>
<dbReference type="KEGG" id="dpx:DAPPUDRAFT_246212"/>
<reference evidence="1 2" key="1">
    <citation type="journal article" date="2011" name="Science">
        <title>The ecoresponsive genome of Daphnia pulex.</title>
        <authorList>
            <person name="Colbourne J.K."/>
            <person name="Pfrender M.E."/>
            <person name="Gilbert D."/>
            <person name="Thomas W.K."/>
            <person name="Tucker A."/>
            <person name="Oakley T.H."/>
            <person name="Tokishita S."/>
            <person name="Aerts A."/>
            <person name="Arnold G.J."/>
            <person name="Basu M.K."/>
            <person name="Bauer D.J."/>
            <person name="Caceres C.E."/>
            <person name="Carmel L."/>
            <person name="Casola C."/>
            <person name="Choi J.H."/>
            <person name="Detter J.C."/>
            <person name="Dong Q."/>
            <person name="Dusheyko S."/>
            <person name="Eads B.D."/>
            <person name="Frohlich T."/>
            <person name="Geiler-Samerotte K.A."/>
            <person name="Gerlach D."/>
            <person name="Hatcher P."/>
            <person name="Jogdeo S."/>
            <person name="Krijgsveld J."/>
            <person name="Kriventseva E.V."/>
            <person name="Kultz D."/>
            <person name="Laforsch C."/>
            <person name="Lindquist E."/>
            <person name="Lopez J."/>
            <person name="Manak J.R."/>
            <person name="Muller J."/>
            <person name="Pangilinan J."/>
            <person name="Patwardhan R.P."/>
            <person name="Pitluck S."/>
            <person name="Pritham E.J."/>
            <person name="Rechtsteiner A."/>
            <person name="Rho M."/>
            <person name="Rogozin I.B."/>
            <person name="Sakarya O."/>
            <person name="Salamov A."/>
            <person name="Schaack S."/>
            <person name="Shapiro H."/>
            <person name="Shiga Y."/>
            <person name="Skalitzky C."/>
            <person name="Smith Z."/>
            <person name="Souvorov A."/>
            <person name="Sung W."/>
            <person name="Tang Z."/>
            <person name="Tsuchiya D."/>
            <person name="Tu H."/>
            <person name="Vos H."/>
            <person name="Wang M."/>
            <person name="Wolf Y.I."/>
            <person name="Yamagata H."/>
            <person name="Yamada T."/>
            <person name="Ye Y."/>
            <person name="Shaw J.R."/>
            <person name="Andrews J."/>
            <person name="Crease T.J."/>
            <person name="Tang H."/>
            <person name="Lucas S.M."/>
            <person name="Robertson H.M."/>
            <person name="Bork P."/>
            <person name="Koonin E.V."/>
            <person name="Zdobnov E.M."/>
            <person name="Grigoriev I.V."/>
            <person name="Lynch M."/>
            <person name="Boore J.L."/>
        </authorList>
    </citation>
    <scope>NUCLEOTIDE SEQUENCE [LARGE SCALE GENOMIC DNA]</scope>
</reference>
<keyword evidence="2" id="KW-1185">Reference proteome</keyword>
<dbReference type="Proteomes" id="UP000000305">
    <property type="component" value="Unassembled WGS sequence"/>
</dbReference>
<organism evidence="1 2">
    <name type="scientific">Daphnia pulex</name>
    <name type="common">Water flea</name>
    <dbReference type="NCBI Taxonomy" id="6669"/>
    <lineage>
        <taxon>Eukaryota</taxon>
        <taxon>Metazoa</taxon>
        <taxon>Ecdysozoa</taxon>
        <taxon>Arthropoda</taxon>
        <taxon>Crustacea</taxon>
        <taxon>Branchiopoda</taxon>
        <taxon>Diplostraca</taxon>
        <taxon>Cladocera</taxon>
        <taxon>Anomopoda</taxon>
        <taxon>Daphniidae</taxon>
        <taxon>Daphnia</taxon>
    </lineage>
</organism>